<dbReference type="GO" id="GO:0006310">
    <property type="term" value="P:DNA recombination"/>
    <property type="evidence" value="ECO:0007669"/>
    <property type="project" value="UniProtKB-KW"/>
</dbReference>
<evidence type="ECO:0000256" key="6">
    <source>
        <dbReference type="ARBA" id="ARBA00022908"/>
    </source>
</evidence>
<keyword evidence="7" id="KW-0695">RNA-directed DNA polymerase</keyword>
<dbReference type="Gene3D" id="2.40.50.40">
    <property type="match status" value="1"/>
</dbReference>
<keyword evidence="4" id="KW-0378">Hydrolase</keyword>
<dbReference type="SUPFAM" id="SSF53098">
    <property type="entry name" value="Ribonuclease H-like"/>
    <property type="match status" value="1"/>
</dbReference>
<dbReference type="CDD" id="cd00024">
    <property type="entry name" value="CD_CSD"/>
    <property type="match status" value="1"/>
</dbReference>
<name>A0A0B7N8D9_9FUNG</name>
<dbReference type="GO" id="GO:0003964">
    <property type="term" value="F:RNA-directed DNA polymerase activity"/>
    <property type="evidence" value="ECO:0007669"/>
    <property type="project" value="UniProtKB-KW"/>
</dbReference>
<keyword evidence="9" id="KW-0238">DNA-binding</keyword>
<dbReference type="GO" id="GO:0004190">
    <property type="term" value="F:aspartic-type endopeptidase activity"/>
    <property type="evidence" value="ECO:0007669"/>
    <property type="project" value="UniProtKB-KW"/>
</dbReference>
<evidence type="ECO:0000313" key="14">
    <source>
        <dbReference type="Proteomes" id="UP000054107"/>
    </source>
</evidence>
<keyword evidence="1" id="KW-0645">Protease</keyword>
<dbReference type="PANTHER" id="PTHR37984">
    <property type="entry name" value="PROTEIN CBG26694"/>
    <property type="match status" value="1"/>
</dbReference>
<dbReference type="Pfam" id="PF24626">
    <property type="entry name" value="SH3_Tf2-1"/>
    <property type="match status" value="1"/>
</dbReference>
<evidence type="ECO:0000256" key="5">
    <source>
        <dbReference type="ARBA" id="ARBA00022842"/>
    </source>
</evidence>
<keyword evidence="8" id="KW-0239">DNA-directed DNA polymerase</keyword>
<dbReference type="InterPro" id="IPR016197">
    <property type="entry name" value="Chromo-like_dom_sf"/>
</dbReference>
<dbReference type="FunFam" id="3.30.420.10:FF:000032">
    <property type="entry name" value="Retrovirus-related Pol polyprotein from transposon 297-like Protein"/>
    <property type="match status" value="1"/>
</dbReference>
<dbReference type="Proteomes" id="UP000054107">
    <property type="component" value="Unassembled WGS sequence"/>
</dbReference>
<dbReference type="Pfam" id="PF17921">
    <property type="entry name" value="Integrase_H2C2"/>
    <property type="match status" value="1"/>
</dbReference>
<evidence type="ECO:0000256" key="7">
    <source>
        <dbReference type="ARBA" id="ARBA00022918"/>
    </source>
</evidence>
<evidence type="ECO:0008006" key="15">
    <source>
        <dbReference type="Google" id="ProtNLM"/>
    </source>
</evidence>
<evidence type="ECO:0000256" key="10">
    <source>
        <dbReference type="ARBA" id="ARBA00023172"/>
    </source>
</evidence>
<gene>
    <name evidence="13" type="primary">PARPA_05080.1 scaffold 16343</name>
</gene>
<evidence type="ECO:0000313" key="13">
    <source>
        <dbReference type="EMBL" id="CEP11259.1"/>
    </source>
</evidence>
<evidence type="ECO:0000256" key="8">
    <source>
        <dbReference type="ARBA" id="ARBA00022932"/>
    </source>
</evidence>
<dbReference type="GO" id="GO:0003887">
    <property type="term" value="F:DNA-directed DNA polymerase activity"/>
    <property type="evidence" value="ECO:0007669"/>
    <property type="project" value="UniProtKB-KW"/>
</dbReference>
<keyword evidence="14" id="KW-1185">Reference proteome</keyword>
<protein>
    <recommendedName>
        <fullName evidence="15">Integrase catalytic domain-containing protein</fullName>
    </recommendedName>
</protein>
<dbReference type="InterPro" id="IPR041588">
    <property type="entry name" value="Integrase_H2C2"/>
</dbReference>
<keyword evidence="3" id="KW-0064">Aspartyl protease</keyword>
<dbReference type="InterPro" id="IPR056924">
    <property type="entry name" value="SH3_Tf2-1"/>
</dbReference>
<keyword evidence="8" id="KW-0548">Nucleotidyltransferase</keyword>
<keyword evidence="5" id="KW-0460">Magnesium</keyword>
<dbReference type="PROSITE" id="PS50013">
    <property type="entry name" value="CHROMO_2"/>
    <property type="match status" value="1"/>
</dbReference>
<keyword evidence="8" id="KW-0808">Transferase</keyword>
<dbReference type="FunFam" id="1.10.340.70:FF:000001">
    <property type="entry name" value="Retrovirus-related Pol polyprotein from transposon gypsy-like Protein"/>
    <property type="match status" value="1"/>
</dbReference>
<accession>A0A0B7N8D9</accession>
<feature type="domain" description="Chromo" evidence="11">
    <location>
        <begin position="454"/>
        <end position="513"/>
    </location>
</feature>
<dbReference type="PROSITE" id="PS50994">
    <property type="entry name" value="INTEGRASE"/>
    <property type="match status" value="1"/>
</dbReference>
<dbReference type="Pfam" id="PF00385">
    <property type="entry name" value="Chromo"/>
    <property type="match status" value="1"/>
</dbReference>
<dbReference type="PANTHER" id="PTHR37984:SF15">
    <property type="entry name" value="INTEGRASE CATALYTIC DOMAIN-CONTAINING PROTEIN"/>
    <property type="match status" value="1"/>
</dbReference>
<dbReference type="GO" id="GO:0005634">
    <property type="term" value="C:nucleus"/>
    <property type="evidence" value="ECO:0007669"/>
    <property type="project" value="UniProtKB-ARBA"/>
</dbReference>
<organism evidence="13 14">
    <name type="scientific">Parasitella parasitica</name>
    <dbReference type="NCBI Taxonomy" id="35722"/>
    <lineage>
        <taxon>Eukaryota</taxon>
        <taxon>Fungi</taxon>
        <taxon>Fungi incertae sedis</taxon>
        <taxon>Mucoromycota</taxon>
        <taxon>Mucoromycotina</taxon>
        <taxon>Mucoromycetes</taxon>
        <taxon>Mucorales</taxon>
        <taxon>Mucorineae</taxon>
        <taxon>Mucoraceae</taxon>
        <taxon>Parasitella</taxon>
    </lineage>
</organism>
<evidence type="ECO:0000256" key="4">
    <source>
        <dbReference type="ARBA" id="ARBA00022801"/>
    </source>
</evidence>
<dbReference type="GO" id="GO:0046872">
    <property type="term" value="F:metal ion binding"/>
    <property type="evidence" value="ECO:0007669"/>
    <property type="project" value="UniProtKB-KW"/>
</dbReference>
<dbReference type="SUPFAM" id="SSF54160">
    <property type="entry name" value="Chromo domain-like"/>
    <property type="match status" value="1"/>
</dbReference>
<dbReference type="InterPro" id="IPR023780">
    <property type="entry name" value="Chromo_domain"/>
</dbReference>
<dbReference type="Pfam" id="PF00665">
    <property type="entry name" value="rve"/>
    <property type="match status" value="1"/>
</dbReference>
<dbReference type="InterPro" id="IPR036397">
    <property type="entry name" value="RNaseH_sf"/>
</dbReference>
<dbReference type="InterPro" id="IPR012337">
    <property type="entry name" value="RNaseH-like_sf"/>
</dbReference>
<proteinExistence type="predicted"/>
<reference evidence="13 14" key="1">
    <citation type="submission" date="2014-09" db="EMBL/GenBank/DDBJ databases">
        <authorList>
            <person name="Ellenberger Sabrina"/>
        </authorList>
    </citation>
    <scope>NUCLEOTIDE SEQUENCE [LARGE SCALE GENOMIC DNA]</scope>
    <source>
        <strain evidence="13 14">CBS 412.66</strain>
    </source>
</reference>
<evidence type="ECO:0000256" key="2">
    <source>
        <dbReference type="ARBA" id="ARBA00022723"/>
    </source>
</evidence>
<evidence type="ECO:0000259" key="12">
    <source>
        <dbReference type="PROSITE" id="PS50994"/>
    </source>
</evidence>
<evidence type="ECO:0000259" key="11">
    <source>
        <dbReference type="PROSITE" id="PS50013"/>
    </source>
</evidence>
<dbReference type="EMBL" id="LN725941">
    <property type="protein sequence ID" value="CEP11259.1"/>
    <property type="molecule type" value="Genomic_DNA"/>
</dbReference>
<evidence type="ECO:0000256" key="9">
    <source>
        <dbReference type="ARBA" id="ARBA00023125"/>
    </source>
</evidence>
<dbReference type="GO" id="GO:0006508">
    <property type="term" value="P:proteolysis"/>
    <property type="evidence" value="ECO:0007669"/>
    <property type="project" value="UniProtKB-KW"/>
</dbReference>
<feature type="domain" description="Integrase catalytic" evidence="12">
    <location>
        <begin position="152"/>
        <end position="311"/>
    </location>
</feature>
<dbReference type="InterPro" id="IPR050951">
    <property type="entry name" value="Retrovirus_Pol_polyprotein"/>
</dbReference>
<keyword evidence="10" id="KW-0233">DNA recombination</keyword>
<dbReference type="GO" id="GO:0015074">
    <property type="term" value="P:DNA integration"/>
    <property type="evidence" value="ECO:0007669"/>
    <property type="project" value="UniProtKB-KW"/>
</dbReference>
<sequence length="518" mass="59906">MVLLPPDLFAINSITPHNIINLNEASNDLVQNIIKHLPSDATFGPILKDIKNNNRKLDTNDYHYKDGLLFYKNQAICVPDNEKIQKTILEQCHDSPAAGHFGITKTYDQVSRDYYWPSMRSYVKRYVTGCDTCLRNKNTHHKPYGLLQPLEIPEKPWVSISMDFITQLPESENYTAICVIVDRFTKMAVFVPTHNSIDAEGTCDLLLRHVFCHFGFPATIISDRGITFTSNFTKALMKIFHIKQSMSTAFHPQTDGQTERINSILEQYLRCYINHRQSDWSKYLCIAQFAYNSTTHSTTGVTPHFANYGFEPHSSLATPHTTKGNSPAIDRAKLLKDLHEEVKYNIALAQECHSKYYNKKVLPGPELKIGDKVWLLSKNIKTQRPTRKLDHRRLGPFEILEKIGSRSYKLALPHTMKVHPVFHINLLEPFIEDTIPGRKPKELPPIVIDDHEEYEVDNIVDSRIHRRKLQYLVHWRNYSIMDRTWEPASNLTNSQELIEKFHKENPTRPRTELSRSSS</sequence>
<dbReference type="STRING" id="35722.A0A0B7N8D9"/>
<keyword evidence="2" id="KW-0479">Metal-binding</keyword>
<dbReference type="OrthoDB" id="2447315at2759"/>
<dbReference type="Gene3D" id="3.30.420.10">
    <property type="entry name" value="Ribonuclease H-like superfamily/Ribonuclease H"/>
    <property type="match status" value="1"/>
</dbReference>
<dbReference type="InterPro" id="IPR000953">
    <property type="entry name" value="Chromo/chromo_shadow_dom"/>
</dbReference>
<keyword evidence="6" id="KW-0229">DNA integration</keyword>
<evidence type="ECO:0000256" key="1">
    <source>
        <dbReference type="ARBA" id="ARBA00022670"/>
    </source>
</evidence>
<dbReference type="SMART" id="SM00298">
    <property type="entry name" value="CHROMO"/>
    <property type="match status" value="1"/>
</dbReference>
<evidence type="ECO:0000256" key="3">
    <source>
        <dbReference type="ARBA" id="ARBA00022750"/>
    </source>
</evidence>
<dbReference type="InterPro" id="IPR001584">
    <property type="entry name" value="Integrase_cat-core"/>
</dbReference>
<dbReference type="GO" id="GO:0003677">
    <property type="term" value="F:DNA binding"/>
    <property type="evidence" value="ECO:0007669"/>
    <property type="project" value="UniProtKB-KW"/>
</dbReference>
<dbReference type="Gene3D" id="1.10.340.70">
    <property type="match status" value="1"/>
</dbReference>
<dbReference type="AlphaFoldDB" id="A0A0B7N8D9"/>